<feature type="compositionally biased region" description="Basic and acidic residues" evidence="1">
    <location>
        <begin position="975"/>
        <end position="984"/>
    </location>
</feature>
<gene>
    <name evidence="2" type="ORF">OWR29_17090</name>
</gene>
<feature type="region of interest" description="Disordered" evidence="1">
    <location>
        <begin position="20"/>
        <end position="1098"/>
    </location>
</feature>
<feature type="compositionally biased region" description="Basic and acidic residues" evidence="1">
    <location>
        <begin position="128"/>
        <end position="151"/>
    </location>
</feature>
<dbReference type="Proteomes" id="UP001151002">
    <property type="component" value="Unassembled WGS sequence"/>
</dbReference>
<feature type="compositionally biased region" description="Pro residues" evidence="1">
    <location>
        <begin position="533"/>
        <end position="554"/>
    </location>
</feature>
<feature type="compositionally biased region" description="Pro residues" evidence="1">
    <location>
        <begin position="1024"/>
        <end position="1036"/>
    </location>
</feature>
<organism evidence="2 3">
    <name type="scientific">Paractinoplanes pyxinae</name>
    <dbReference type="NCBI Taxonomy" id="2997416"/>
    <lineage>
        <taxon>Bacteria</taxon>
        <taxon>Bacillati</taxon>
        <taxon>Actinomycetota</taxon>
        <taxon>Actinomycetes</taxon>
        <taxon>Micromonosporales</taxon>
        <taxon>Micromonosporaceae</taxon>
        <taxon>Paractinoplanes</taxon>
    </lineage>
</organism>
<feature type="compositionally biased region" description="Basic and acidic residues" evidence="1">
    <location>
        <begin position="1854"/>
        <end position="1865"/>
    </location>
</feature>
<feature type="compositionally biased region" description="Basic and acidic residues" evidence="1">
    <location>
        <begin position="1115"/>
        <end position="1131"/>
    </location>
</feature>
<feature type="region of interest" description="Disordered" evidence="1">
    <location>
        <begin position="1736"/>
        <end position="1889"/>
    </location>
</feature>
<dbReference type="EMBL" id="JAPNTZ010000005">
    <property type="protein sequence ID" value="MCY1139719.1"/>
    <property type="molecule type" value="Genomic_DNA"/>
</dbReference>
<name>A0ABT4AZQ0_9ACTN</name>
<feature type="compositionally biased region" description="Low complexity" evidence="1">
    <location>
        <begin position="867"/>
        <end position="913"/>
    </location>
</feature>
<feature type="compositionally biased region" description="Low complexity" evidence="1">
    <location>
        <begin position="1385"/>
        <end position="1403"/>
    </location>
</feature>
<feature type="compositionally biased region" description="Low complexity" evidence="1">
    <location>
        <begin position="1141"/>
        <end position="1168"/>
    </location>
</feature>
<feature type="compositionally biased region" description="Basic and acidic residues" evidence="1">
    <location>
        <begin position="285"/>
        <end position="383"/>
    </location>
</feature>
<accession>A0ABT4AZQ0</accession>
<sequence length="2156" mass="226620">MSFEDDEYWEDEYSEYSIMPQSAVVQERQYERRESPDGVIPTRRGNPDGPVDELAARRQRRAHGNVGADGRPQAAFDTQRPSWLDDPDFAPVDTSQPNLAGDDFEDVDFNRPELGADFDAPDTFADSAQRRHNDRYDLHDDIDEPYDHRDLVAYGHGPNPGVKTVSRSDDEPVGRRRQAPRREDERRPRREPERRPRREERQAPPAPAASGRAQVPEARPDDSHNLYRRPASRRDEAYDYDDRPRRSRSGSREEMIWDEPAAAPRGYDEGYDNSDVRDRRRGGSRRPDAYEFDERRRDDVRRDDPRRDESRRDESRRDDERRRRDGYEERRPWPAEADEGRGRPAARDDRRTIEGEILDDRAPRTIEGEIVEERRRPARDSRRVPAARQTWDDQQGWVEDERWDDGRPVGGQGWAEQPQRTTGRARVEPVAEGAAWVGEGTAEHDTVAAASAPMPPAPAARAASSAAEPEDDRAGVDDSPRVISKATPPAAPRVVGKEEPPPAPRVVKADPPAAPRVVGTHAPTPAARVVNPAPTPATPAPPAVPPSAERPPSAPAARASVPTPAPSVPRPAPARPSVPPQPPGLVPAPPARDSDQRTPGHDIPAAPAARGSVPPSDSSLPGTRGPVPPGDSSQAGMRGPVPPGDSSQAGMRGPVPPGDPSQPGTRGPVPPEPEGARTSLPAHAPDSARAARPPRPMLNPAGQPSSRGSVPSPAPDGQGQPGPRGPVPPNVTADQASPTPGQAARGPVPPQRPVDPSLMTTDPRLQMPRSRRSPRTAHVFLADGDDPWSMVPDEAPPAALPSGGLGRPVSPAAPGRPQGPGPQGATHPGQQPPDAATGPAPQDRSPAAYGPPPAAAAPSGVVQSGNAPSDAPAASGPAQQGAPRGTASAAQPGFPHGPAHPGTPAAAQPGDPQDPTRRGVAPGTPAPAQRGGPHDPSQRGNGPGAPAPAQPGGLQHHGAVPGSPGTAKPGVQQDPTRRGPDAGRPDAAPAAPGVAPQGPPQHGQPPYERGAGQPASELPIKQYPAPPQAQPSPPAAPDVQPKPANPVPPHGGPTADQARSHPAGDHPVAPGQQASDWAPRATEQPPADAHTSGVHKTGEFFRRAVDKLFGGSSSHDIDKHVPGRQVPDRGRPTGGHPVVEPQVPTQRTPAQQPAPTQQPQPAGAQQTPVHPGPEGRAPSQYAPGPQPQGERVPGQHAPGQHVAGQHVPGQHVRSTHAPGQHLPGQHAPDRQVADEQFQGQHAPGQQATDEHGQGQHVTGRQAPAQPAQHAPDQQTPRRYPPAEHVLGENGPGRRPDGRHESGWEVAGPQADEQLKGGQTAPGPHVPAQQAWDRDSGQPAAGQNQGPAGWNGAEQLGASESPWAPGAGERPTSLASAPVSAARGGSPAAQQSPAVPRQVPAQPQGEAPTQPLTSARPGGTAHDVPQAPRADGAPASIRPPWQDDSWAPPGDNRGQRPEDERAVDQGLPRDAEGRPQNGPEAIAPQSPADSGASGMSSQISFPLRPRSAPPAVGSDTQDFQPRTPEVPTQRPPAESPSNGNWAPQPPYESQSAPTAPASRDRRDDVAPPAPATDRQASTDGRMPAAASAEAQATASSQTPPAASREAQATATSQTTTAASHEPQAAAPSQPPTAASSAAPVGGNHDGWDSAVPPRSGESAEQGQPDDGRAPGRVDGPGQGAESGTSARGSRHAGPDDGSESGPATPSDPTRLGAHAAPYMDADGSLHNLRPIGRLAVSGADAPQRTAETAFGGMWFGSKATSDDGSAPDAEPEQPTAAETTGRPDSSAAQPDESGAHTEQPTPHHDVPAVPNGQQAAQHQPSAGPNGQRAVDQAPLPDGNGQRMSPADQAHQPVAHPEHRKQPEQREAGAASQHSLSAQPDEATPDPRDGVVIDLDVSALFKGVTLPEDQPPVDAASVRAKIDERMAAPRMPRERVAEPEKERPSLSAADLEAIRWRLDGATLREVVDDREALRELGERLDGPLADEVDNVAKAGLLSVRAEVYRLLGELGMAAAASRLALAHAESARDMQSEVIAQAELAHILRLRGDFKEADRLFARATGSEVPATLRSVVHENAGRSCFDQGRHMEALDHFARAVRLGRPDDSELAARVGVCLEAVYIHVLRDGWGPYPRTREDILGIRTALDESTAEQPVIPPR</sequence>
<feature type="compositionally biased region" description="Low complexity" evidence="1">
    <location>
        <begin position="1261"/>
        <end position="1276"/>
    </location>
</feature>
<protein>
    <submittedName>
        <fullName evidence="2">Uncharacterized protein</fullName>
    </submittedName>
</protein>
<feature type="compositionally biased region" description="Polar residues" evidence="1">
    <location>
        <begin position="1810"/>
        <end position="1823"/>
    </location>
</feature>
<dbReference type="RefSeq" id="WP_267563853.1">
    <property type="nucleotide sequence ID" value="NZ_JAPNTZ010000005.1"/>
</dbReference>
<feature type="compositionally biased region" description="Polar residues" evidence="1">
    <location>
        <begin position="1237"/>
        <end position="1247"/>
    </location>
</feature>
<reference evidence="2" key="1">
    <citation type="submission" date="2022-11" db="EMBL/GenBank/DDBJ databases">
        <authorList>
            <person name="Somphong A."/>
            <person name="Phongsopitanun W."/>
        </authorList>
    </citation>
    <scope>NUCLEOTIDE SEQUENCE</scope>
    <source>
        <strain evidence="2">Pm04-4</strain>
    </source>
</reference>
<feature type="compositionally biased region" description="Low complexity" evidence="1">
    <location>
        <begin position="681"/>
        <end position="691"/>
    </location>
</feature>
<evidence type="ECO:0000256" key="1">
    <source>
        <dbReference type="SAM" id="MobiDB-lite"/>
    </source>
</evidence>
<feature type="compositionally biased region" description="Low complexity" evidence="1">
    <location>
        <begin position="1583"/>
        <end position="1638"/>
    </location>
</feature>
<comment type="caution">
    <text evidence="2">The sequence shown here is derived from an EMBL/GenBank/DDBJ whole genome shotgun (WGS) entry which is preliminary data.</text>
</comment>
<feature type="compositionally biased region" description="Basic and acidic residues" evidence="1">
    <location>
        <begin position="1291"/>
        <end position="1302"/>
    </location>
</feature>
<feature type="compositionally biased region" description="Polar residues" evidence="1">
    <location>
        <begin position="1534"/>
        <end position="1552"/>
    </location>
</feature>
<feature type="region of interest" description="Disordered" evidence="1">
    <location>
        <begin position="1110"/>
        <end position="1724"/>
    </location>
</feature>
<feature type="compositionally biased region" description="Polar residues" evidence="1">
    <location>
        <begin position="1775"/>
        <end position="1787"/>
    </location>
</feature>
<evidence type="ECO:0000313" key="3">
    <source>
        <dbReference type="Proteomes" id="UP001151002"/>
    </source>
</evidence>
<dbReference type="InterPro" id="IPR011990">
    <property type="entry name" value="TPR-like_helical_dom_sf"/>
</dbReference>
<proteinExistence type="predicted"/>
<feature type="compositionally biased region" description="Basic and acidic residues" evidence="1">
    <location>
        <begin position="166"/>
        <end position="202"/>
    </location>
</feature>
<feature type="compositionally biased region" description="Pro residues" evidence="1">
    <location>
        <begin position="563"/>
        <end position="590"/>
    </location>
</feature>
<feature type="compositionally biased region" description="Basic and acidic residues" evidence="1">
    <location>
        <begin position="232"/>
        <end position="255"/>
    </location>
</feature>
<dbReference type="Gene3D" id="1.25.40.10">
    <property type="entry name" value="Tetratricopeptide repeat domain"/>
    <property type="match status" value="1"/>
</dbReference>
<feature type="compositionally biased region" description="Low complexity" evidence="1">
    <location>
        <begin position="522"/>
        <end position="532"/>
    </location>
</feature>
<feature type="compositionally biased region" description="Basic and acidic residues" evidence="1">
    <location>
        <begin position="1452"/>
        <end position="1472"/>
    </location>
</feature>
<feature type="compositionally biased region" description="Low complexity" evidence="1">
    <location>
        <begin position="985"/>
        <end position="996"/>
    </location>
</feature>
<dbReference type="SUPFAM" id="SSF48452">
    <property type="entry name" value="TPR-like"/>
    <property type="match status" value="1"/>
</dbReference>
<evidence type="ECO:0000313" key="2">
    <source>
        <dbReference type="EMBL" id="MCY1139719.1"/>
    </source>
</evidence>
<keyword evidence="3" id="KW-1185">Reference proteome</keyword>